<dbReference type="AlphaFoldDB" id="A0A0E9RJ83"/>
<accession>A0A0E9RJ83</accession>
<reference evidence="1" key="1">
    <citation type="submission" date="2014-11" db="EMBL/GenBank/DDBJ databases">
        <authorList>
            <person name="Amaro Gonzalez C."/>
        </authorList>
    </citation>
    <scope>NUCLEOTIDE SEQUENCE</scope>
</reference>
<dbReference type="EMBL" id="GBXM01080194">
    <property type="protein sequence ID" value="JAH28383.1"/>
    <property type="molecule type" value="Transcribed_RNA"/>
</dbReference>
<organism evidence="1">
    <name type="scientific">Anguilla anguilla</name>
    <name type="common">European freshwater eel</name>
    <name type="synonym">Muraena anguilla</name>
    <dbReference type="NCBI Taxonomy" id="7936"/>
    <lineage>
        <taxon>Eukaryota</taxon>
        <taxon>Metazoa</taxon>
        <taxon>Chordata</taxon>
        <taxon>Craniata</taxon>
        <taxon>Vertebrata</taxon>
        <taxon>Euteleostomi</taxon>
        <taxon>Actinopterygii</taxon>
        <taxon>Neopterygii</taxon>
        <taxon>Teleostei</taxon>
        <taxon>Anguilliformes</taxon>
        <taxon>Anguillidae</taxon>
        <taxon>Anguilla</taxon>
    </lineage>
</organism>
<proteinExistence type="predicted"/>
<evidence type="ECO:0000313" key="1">
    <source>
        <dbReference type="EMBL" id="JAH28383.1"/>
    </source>
</evidence>
<name>A0A0E9RJ83_ANGAN</name>
<reference evidence="1" key="2">
    <citation type="journal article" date="2015" name="Fish Shellfish Immunol.">
        <title>Early steps in the European eel (Anguilla anguilla)-Vibrio vulnificus interaction in the gills: Role of the RtxA13 toxin.</title>
        <authorList>
            <person name="Callol A."/>
            <person name="Pajuelo D."/>
            <person name="Ebbesson L."/>
            <person name="Teles M."/>
            <person name="MacKenzie S."/>
            <person name="Amaro C."/>
        </authorList>
    </citation>
    <scope>NUCLEOTIDE SEQUENCE</scope>
</reference>
<sequence length="39" mass="4395">MFLFMHISHLISKNQSTVDVNVIISARREPGGDYAFGRS</sequence>
<protein>
    <submittedName>
        <fullName evidence="1">Uncharacterized protein</fullName>
    </submittedName>
</protein>